<evidence type="ECO:0000313" key="1">
    <source>
        <dbReference type="EMBL" id="MFD1430230.1"/>
    </source>
</evidence>
<organism evidence="1 2">
    <name type="scientific">Lacticaseibacillus mingshuiensis</name>
    <dbReference type="NCBI Taxonomy" id="2799574"/>
    <lineage>
        <taxon>Bacteria</taxon>
        <taxon>Bacillati</taxon>
        <taxon>Bacillota</taxon>
        <taxon>Bacilli</taxon>
        <taxon>Lactobacillales</taxon>
        <taxon>Lactobacillaceae</taxon>
        <taxon>Lacticaseibacillus</taxon>
    </lineage>
</organism>
<sequence length="101" mass="11558">MTYDYFSEVMHMQPKDRSVTSLRLDQESKEAARAVFAELVMDLSTGINIYLKQVVVDQGLPFKPTTISPLDCATSKTHAEIERGDFVEFDSLEDFRQDLYS</sequence>
<dbReference type="RefSeq" id="WP_236002631.1">
    <property type="nucleotide sequence ID" value="NZ_BOLS01000009.1"/>
</dbReference>
<dbReference type="InterPro" id="IPR007337">
    <property type="entry name" value="RelB/DinJ"/>
</dbReference>
<keyword evidence="2" id="KW-1185">Reference proteome</keyword>
<dbReference type="InterPro" id="IPR013321">
    <property type="entry name" value="Arc_rbn_hlx_hlx"/>
</dbReference>
<gene>
    <name evidence="1" type="ORF">ACFQ4P_08225</name>
</gene>
<evidence type="ECO:0000313" key="2">
    <source>
        <dbReference type="Proteomes" id="UP001597196"/>
    </source>
</evidence>
<dbReference type="Gene3D" id="1.10.1220.10">
    <property type="entry name" value="Met repressor-like"/>
    <property type="match status" value="1"/>
</dbReference>
<dbReference type="Pfam" id="PF04221">
    <property type="entry name" value="RelB"/>
    <property type="match status" value="1"/>
</dbReference>
<reference evidence="2" key="1">
    <citation type="journal article" date="2019" name="Int. J. Syst. Evol. Microbiol.">
        <title>The Global Catalogue of Microorganisms (GCM) 10K type strain sequencing project: providing services to taxonomists for standard genome sequencing and annotation.</title>
        <authorList>
            <consortium name="The Broad Institute Genomics Platform"/>
            <consortium name="The Broad Institute Genome Sequencing Center for Infectious Disease"/>
            <person name="Wu L."/>
            <person name="Ma J."/>
        </authorList>
    </citation>
    <scope>NUCLEOTIDE SEQUENCE [LARGE SCALE GENOMIC DNA]</scope>
    <source>
        <strain evidence="2">CCM 8980</strain>
    </source>
</reference>
<name>A0ABW4CKF8_9LACO</name>
<dbReference type="EMBL" id="JBHTOC010000011">
    <property type="protein sequence ID" value="MFD1430230.1"/>
    <property type="molecule type" value="Genomic_DNA"/>
</dbReference>
<dbReference type="Proteomes" id="UP001597196">
    <property type="component" value="Unassembled WGS sequence"/>
</dbReference>
<dbReference type="NCBIfam" id="TIGR02384">
    <property type="entry name" value="RelB_DinJ"/>
    <property type="match status" value="1"/>
</dbReference>
<accession>A0ABW4CKF8</accession>
<protein>
    <submittedName>
        <fullName evidence="1">Type II toxin-antitoxin system RelB/DinJ family antitoxin</fullName>
    </submittedName>
</protein>
<comment type="caution">
    <text evidence="1">The sequence shown here is derived from an EMBL/GenBank/DDBJ whole genome shotgun (WGS) entry which is preliminary data.</text>
</comment>
<proteinExistence type="predicted"/>